<keyword evidence="2" id="KW-1185">Reference proteome</keyword>
<evidence type="ECO:0000313" key="1">
    <source>
        <dbReference type="EMBL" id="GBP68263.1"/>
    </source>
</evidence>
<comment type="caution">
    <text evidence="1">The sequence shown here is derived from an EMBL/GenBank/DDBJ whole genome shotgun (WGS) entry which is preliminary data.</text>
</comment>
<reference evidence="1 2" key="1">
    <citation type="journal article" date="2019" name="Commun. Biol.">
        <title>The bagworm genome reveals a unique fibroin gene that provides high tensile strength.</title>
        <authorList>
            <person name="Kono N."/>
            <person name="Nakamura H."/>
            <person name="Ohtoshi R."/>
            <person name="Tomita M."/>
            <person name="Numata K."/>
            <person name="Arakawa K."/>
        </authorList>
    </citation>
    <scope>NUCLEOTIDE SEQUENCE [LARGE SCALE GENOMIC DNA]</scope>
</reference>
<protein>
    <submittedName>
        <fullName evidence="1">Uncharacterized protein</fullName>
    </submittedName>
</protein>
<dbReference type="EMBL" id="BGZK01001006">
    <property type="protein sequence ID" value="GBP68263.1"/>
    <property type="molecule type" value="Genomic_DNA"/>
</dbReference>
<organism evidence="1 2">
    <name type="scientific">Eumeta variegata</name>
    <name type="common">Bagworm moth</name>
    <name type="synonym">Eumeta japonica</name>
    <dbReference type="NCBI Taxonomy" id="151549"/>
    <lineage>
        <taxon>Eukaryota</taxon>
        <taxon>Metazoa</taxon>
        <taxon>Ecdysozoa</taxon>
        <taxon>Arthropoda</taxon>
        <taxon>Hexapoda</taxon>
        <taxon>Insecta</taxon>
        <taxon>Pterygota</taxon>
        <taxon>Neoptera</taxon>
        <taxon>Endopterygota</taxon>
        <taxon>Lepidoptera</taxon>
        <taxon>Glossata</taxon>
        <taxon>Ditrysia</taxon>
        <taxon>Tineoidea</taxon>
        <taxon>Psychidae</taxon>
        <taxon>Oiketicinae</taxon>
        <taxon>Eumeta</taxon>
    </lineage>
</organism>
<accession>A0A4C1XYM3</accession>
<sequence>MEEIIEALQKYPKELDEQKMRSGKAVKRTLSSYDRLLELEENLNKINYDIMEFRVRRLGNKIEEYDNFILYYGQTPGKHGQDS</sequence>
<gene>
    <name evidence="1" type="ORF">EVAR_57589_1</name>
</gene>
<dbReference type="Proteomes" id="UP000299102">
    <property type="component" value="Unassembled WGS sequence"/>
</dbReference>
<name>A0A4C1XYM3_EUMVA</name>
<dbReference type="AlphaFoldDB" id="A0A4C1XYM3"/>
<evidence type="ECO:0000313" key="2">
    <source>
        <dbReference type="Proteomes" id="UP000299102"/>
    </source>
</evidence>
<proteinExistence type="predicted"/>